<proteinExistence type="predicted"/>
<name>A0A812F482_9ARCH</name>
<evidence type="ECO:0000313" key="1">
    <source>
        <dbReference type="EMBL" id="CAE6502214.1"/>
    </source>
</evidence>
<organism evidence="1 2">
    <name type="scientific">Candidatus Nitrosotenuis uzonensis</name>
    <dbReference type="NCBI Taxonomy" id="1407055"/>
    <lineage>
        <taxon>Archaea</taxon>
        <taxon>Nitrososphaerota</taxon>
        <taxon>Candidatus Nitrosotenuis</taxon>
    </lineage>
</organism>
<reference evidence="1" key="1">
    <citation type="submission" date="2021-02" db="EMBL/GenBank/DDBJ databases">
        <authorList>
            <person name="Han P."/>
        </authorList>
    </citation>
    <scope>NUCLEOTIDE SEQUENCE</scope>
    <source>
        <strain evidence="1">Candidatus Nitrosotenuis uzonensis 5A</strain>
    </source>
</reference>
<gene>
    <name evidence="1" type="ORF">NUZ5A_51252</name>
</gene>
<protein>
    <submittedName>
        <fullName evidence="1">Uncharacterized protein</fullName>
    </submittedName>
</protein>
<dbReference type="AlphaFoldDB" id="A0A812F482"/>
<dbReference type="Proteomes" id="UP000655759">
    <property type="component" value="Unassembled WGS sequence"/>
</dbReference>
<evidence type="ECO:0000313" key="2">
    <source>
        <dbReference type="Proteomes" id="UP000655759"/>
    </source>
</evidence>
<dbReference type="EMBL" id="CAJNAQ010000005">
    <property type="protein sequence ID" value="CAE6502214.1"/>
    <property type="molecule type" value="Genomic_DNA"/>
</dbReference>
<sequence length="209" mass="23136">MLSFVMIPLLMGSIFAASETVNESKIFVFDFKDDLVDGDIPLVVEQNSQNELSFGIVSKTDQDIELTLHATLWDSISENKLPSGVKFVFQPEDLVLKSHQNQTVKLLVLVDDYARFAKYNIGIVGMIKNSETALKVPISLHIGKDFGPHAIALNALAPPLIQYKSGTGVDEIKCTLDYVKVIKKSNDFPACVKPTSKEKLIERGWANPI</sequence>
<accession>A0A812F482</accession>
<dbReference type="RefSeq" id="WP_205100706.1">
    <property type="nucleotide sequence ID" value="NZ_CAJNAQ010000005.1"/>
</dbReference>
<comment type="caution">
    <text evidence="1">The sequence shown here is derived from an EMBL/GenBank/DDBJ whole genome shotgun (WGS) entry which is preliminary data.</text>
</comment>